<evidence type="ECO:0000313" key="2">
    <source>
        <dbReference type="Proteomes" id="UP000215413"/>
    </source>
</evidence>
<comment type="caution">
    <text evidence="1">The sequence shown here is derived from an EMBL/GenBank/DDBJ whole genome shotgun (WGS) entry which is preliminary data.</text>
</comment>
<proteinExistence type="predicted"/>
<dbReference type="InterPro" id="IPR015946">
    <property type="entry name" value="KH_dom-like_a/b"/>
</dbReference>
<reference evidence="2" key="1">
    <citation type="submission" date="2017-04" db="EMBL/GenBank/DDBJ databases">
        <title>Finegoldia magna isolated from orthopedic joint implant-associated infections.</title>
        <authorList>
            <person name="Bjorklund S."/>
            <person name="Bruggemann H."/>
            <person name="Jensen A."/>
            <person name="Hellmark B."/>
            <person name="Soderquist B."/>
        </authorList>
    </citation>
    <scope>NUCLEOTIDE SEQUENCE [LARGE SCALE GENOMIC DNA]</scope>
    <source>
        <strain evidence="2">CCUG 54800</strain>
    </source>
</reference>
<sequence length="150" mass="17380">MNDDINSFQKSFRAIVSDDLVKVYNEKSCIPVDSSISFDSEKEEFTSIDFFVSSIVSELILTMMKVAKKRNAILQDIESKVNLDIDNPMYLLNVIGFEDKSIINKINIDIYFFSFYEGEELQEFLDEVLDRTLIYNSIKDLVNVNFKTVL</sequence>
<dbReference type="Gene3D" id="3.30.300.20">
    <property type="match status" value="1"/>
</dbReference>
<dbReference type="AlphaFoldDB" id="A0A233V7P2"/>
<dbReference type="EMBL" id="NDYC01000011">
    <property type="protein sequence ID" value="OXZ28390.1"/>
    <property type="molecule type" value="Genomic_DNA"/>
</dbReference>
<accession>A0A233V7P2</accession>
<organism evidence="1 2">
    <name type="scientific">Finegoldia magna</name>
    <name type="common">Peptostreptococcus magnus</name>
    <dbReference type="NCBI Taxonomy" id="1260"/>
    <lineage>
        <taxon>Bacteria</taxon>
        <taxon>Bacillati</taxon>
        <taxon>Bacillota</taxon>
        <taxon>Tissierellia</taxon>
        <taxon>Tissierellales</taxon>
        <taxon>Peptoniphilaceae</taxon>
        <taxon>Finegoldia</taxon>
    </lineage>
</organism>
<dbReference type="SUPFAM" id="SSF82784">
    <property type="entry name" value="OsmC-like"/>
    <property type="match status" value="1"/>
</dbReference>
<dbReference type="RefSeq" id="WP_094205351.1">
    <property type="nucleotide sequence ID" value="NZ_NDYC01000011.1"/>
</dbReference>
<gene>
    <name evidence="1" type="ORF">B9N49_02270</name>
</gene>
<name>A0A233V7P2_FINMA</name>
<dbReference type="InterPro" id="IPR036102">
    <property type="entry name" value="OsmC/Ohrsf"/>
</dbReference>
<evidence type="ECO:0000313" key="1">
    <source>
        <dbReference type="EMBL" id="OXZ28390.1"/>
    </source>
</evidence>
<protein>
    <submittedName>
        <fullName evidence="1">Osmotically inducible protein C</fullName>
    </submittedName>
</protein>
<dbReference type="Proteomes" id="UP000215413">
    <property type="component" value="Unassembled WGS sequence"/>
</dbReference>